<dbReference type="Proteomes" id="UP000245207">
    <property type="component" value="Unassembled WGS sequence"/>
</dbReference>
<feature type="signal peptide" evidence="1">
    <location>
        <begin position="1"/>
        <end position="28"/>
    </location>
</feature>
<proteinExistence type="predicted"/>
<accession>A0A2U1M3T3</accession>
<evidence type="ECO:0000256" key="1">
    <source>
        <dbReference type="SAM" id="SignalP"/>
    </source>
</evidence>
<reference evidence="2 3" key="1">
    <citation type="journal article" date="2018" name="Mol. Plant">
        <title>The genome of Artemisia annua provides insight into the evolution of Asteraceae family and artemisinin biosynthesis.</title>
        <authorList>
            <person name="Shen Q."/>
            <person name="Zhang L."/>
            <person name="Liao Z."/>
            <person name="Wang S."/>
            <person name="Yan T."/>
            <person name="Shi P."/>
            <person name="Liu M."/>
            <person name="Fu X."/>
            <person name="Pan Q."/>
            <person name="Wang Y."/>
            <person name="Lv Z."/>
            <person name="Lu X."/>
            <person name="Zhang F."/>
            <person name="Jiang W."/>
            <person name="Ma Y."/>
            <person name="Chen M."/>
            <person name="Hao X."/>
            <person name="Li L."/>
            <person name="Tang Y."/>
            <person name="Lv G."/>
            <person name="Zhou Y."/>
            <person name="Sun X."/>
            <person name="Brodelius P.E."/>
            <person name="Rose J.K.C."/>
            <person name="Tang K."/>
        </authorList>
    </citation>
    <scope>NUCLEOTIDE SEQUENCE [LARGE SCALE GENOMIC DNA]</scope>
    <source>
        <strain evidence="3">cv. Huhao1</strain>
        <tissue evidence="2">Leaf</tissue>
    </source>
</reference>
<dbReference type="STRING" id="35608.A0A2U1M3T3"/>
<dbReference type="OrthoDB" id="5984008at2759"/>
<dbReference type="AlphaFoldDB" id="A0A2U1M3T3"/>
<protein>
    <submittedName>
        <fullName evidence="2">Ionotropic glutamate receptor, metazoa</fullName>
    </submittedName>
</protein>
<dbReference type="InterPro" id="IPR027417">
    <property type="entry name" value="P-loop_NTPase"/>
</dbReference>
<evidence type="ECO:0000313" key="2">
    <source>
        <dbReference type="EMBL" id="PWA55874.1"/>
    </source>
</evidence>
<feature type="chain" id="PRO_5015601477" evidence="1">
    <location>
        <begin position="29"/>
        <end position="235"/>
    </location>
</feature>
<dbReference type="Gene3D" id="3.40.50.300">
    <property type="entry name" value="P-loop containing nucleotide triphosphate hydrolases"/>
    <property type="match status" value="1"/>
</dbReference>
<keyword evidence="2" id="KW-0675">Receptor</keyword>
<comment type="caution">
    <text evidence="2">The sequence shown here is derived from an EMBL/GenBank/DDBJ whole genome shotgun (WGS) entry which is preliminary data.</text>
</comment>
<evidence type="ECO:0000313" key="3">
    <source>
        <dbReference type="Proteomes" id="UP000245207"/>
    </source>
</evidence>
<sequence length="235" mass="26923">MERKECIIPIVFFVTLLCVSYTVDLVAASKVSTKKTPKESKDLCAVYIEDIIGQTSNMNKTDHGSCQTIDVWVPKKEGFTEFVEVNEQSVVKGGFSIAIFCHALSLLPYNVTPIFKPFVNSEGKSSGTYDELIKKIQGQERDGHGERFCFMDHQERENPTWLKLWRQKRTKLFSAFHLQIWFQNGWEKVPLLLFDEIDSLVGQRGEGNECEASRHIKTELLVQMQAIFSSLLSKY</sequence>
<organism evidence="2 3">
    <name type="scientific">Artemisia annua</name>
    <name type="common">Sweet wormwood</name>
    <dbReference type="NCBI Taxonomy" id="35608"/>
    <lineage>
        <taxon>Eukaryota</taxon>
        <taxon>Viridiplantae</taxon>
        <taxon>Streptophyta</taxon>
        <taxon>Embryophyta</taxon>
        <taxon>Tracheophyta</taxon>
        <taxon>Spermatophyta</taxon>
        <taxon>Magnoliopsida</taxon>
        <taxon>eudicotyledons</taxon>
        <taxon>Gunneridae</taxon>
        <taxon>Pentapetalae</taxon>
        <taxon>asterids</taxon>
        <taxon>campanulids</taxon>
        <taxon>Asterales</taxon>
        <taxon>Asteraceae</taxon>
        <taxon>Asteroideae</taxon>
        <taxon>Anthemideae</taxon>
        <taxon>Artemisiinae</taxon>
        <taxon>Artemisia</taxon>
    </lineage>
</organism>
<keyword evidence="3" id="KW-1185">Reference proteome</keyword>
<dbReference type="EMBL" id="PKPP01006634">
    <property type="protein sequence ID" value="PWA55874.1"/>
    <property type="molecule type" value="Genomic_DNA"/>
</dbReference>
<keyword evidence="1" id="KW-0732">Signal</keyword>
<name>A0A2U1M3T3_ARTAN</name>
<gene>
    <name evidence="2" type="ORF">CTI12_AA411690</name>
</gene>